<accession>A0AAV4UJ89</accession>
<evidence type="ECO:0000313" key="1">
    <source>
        <dbReference type="EMBL" id="GIY57911.1"/>
    </source>
</evidence>
<evidence type="ECO:0008006" key="3">
    <source>
        <dbReference type="Google" id="ProtNLM"/>
    </source>
</evidence>
<reference evidence="1 2" key="1">
    <citation type="submission" date="2021-06" db="EMBL/GenBank/DDBJ databases">
        <title>Caerostris darwini draft genome.</title>
        <authorList>
            <person name="Kono N."/>
            <person name="Arakawa K."/>
        </authorList>
    </citation>
    <scope>NUCLEOTIDE SEQUENCE [LARGE SCALE GENOMIC DNA]</scope>
</reference>
<dbReference type="EMBL" id="BPLQ01011447">
    <property type="protein sequence ID" value="GIY57911.1"/>
    <property type="molecule type" value="Genomic_DNA"/>
</dbReference>
<keyword evidence="2" id="KW-1185">Reference proteome</keyword>
<name>A0AAV4UJ89_9ARAC</name>
<gene>
    <name evidence="1" type="ORF">CDAR_61471</name>
</gene>
<dbReference type="Proteomes" id="UP001054837">
    <property type="component" value="Unassembled WGS sequence"/>
</dbReference>
<dbReference type="AlphaFoldDB" id="A0AAV4UJ89"/>
<protein>
    <recommendedName>
        <fullName evidence="3">PilZ domain-containing protein</fullName>
    </recommendedName>
</protein>
<organism evidence="1 2">
    <name type="scientific">Caerostris darwini</name>
    <dbReference type="NCBI Taxonomy" id="1538125"/>
    <lineage>
        <taxon>Eukaryota</taxon>
        <taxon>Metazoa</taxon>
        <taxon>Ecdysozoa</taxon>
        <taxon>Arthropoda</taxon>
        <taxon>Chelicerata</taxon>
        <taxon>Arachnida</taxon>
        <taxon>Araneae</taxon>
        <taxon>Araneomorphae</taxon>
        <taxon>Entelegynae</taxon>
        <taxon>Araneoidea</taxon>
        <taxon>Araneidae</taxon>
        <taxon>Caerostris</taxon>
    </lineage>
</organism>
<evidence type="ECO:0000313" key="2">
    <source>
        <dbReference type="Proteomes" id="UP001054837"/>
    </source>
</evidence>
<proteinExistence type="predicted"/>
<comment type="caution">
    <text evidence="1">The sequence shown here is derived from an EMBL/GenBank/DDBJ whole genome shotgun (WGS) entry which is preliminary data.</text>
</comment>
<sequence length="99" mass="11693">MFENRGAFYFRRTPFKEETVFRVRIKLGEGGSRSLNSYGLGFDFLERIECQIEIDPSDGVRRHVRNCRLRKLGKEIFFSFIRVVQKKVGTSFVKFKMST</sequence>